<comment type="caution">
    <text evidence="14">The sequence shown here is derived from an EMBL/GenBank/DDBJ whole genome shotgun (WGS) entry which is preliminary data.</text>
</comment>
<feature type="domain" description="HAMP" evidence="13">
    <location>
        <begin position="317"/>
        <end position="371"/>
    </location>
</feature>
<evidence type="ECO:0000256" key="5">
    <source>
        <dbReference type="ARBA" id="ARBA00022692"/>
    </source>
</evidence>
<dbReference type="SMART" id="SM00387">
    <property type="entry name" value="HATPase_c"/>
    <property type="match status" value="1"/>
</dbReference>
<dbReference type="InterPro" id="IPR003660">
    <property type="entry name" value="HAMP_dom"/>
</dbReference>
<keyword evidence="3" id="KW-0597">Phosphoprotein</keyword>
<protein>
    <submittedName>
        <fullName evidence="14">Sensor histidine kinase YesM</fullName>
    </submittedName>
</protein>
<reference evidence="14 15" key="1">
    <citation type="submission" date="2020-08" db="EMBL/GenBank/DDBJ databases">
        <title>Genomic Encyclopedia of Type Strains, Phase III (KMG-III): the genomes of soil and plant-associated and newly described type strains.</title>
        <authorList>
            <person name="Whitman W."/>
        </authorList>
    </citation>
    <scope>NUCLEOTIDE SEQUENCE [LARGE SCALE GENOMIC DNA]</scope>
    <source>
        <strain evidence="14 15">CECT 8234</strain>
    </source>
</reference>
<dbReference type="InterPro" id="IPR036890">
    <property type="entry name" value="HATPase_C_sf"/>
</dbReference>
<dbReference type="Pfam" id="PF02518">
    <property type="entry name" value="HATPase_c"/>
    <property type="match status" value="1"/>
</dbReference>
<evidence type="ECO:0000256" key="9">
    <source>
        <dbReference type="ARBA" id="ARBA00022989"/>
    </source>
</evidence>
<dbReference type="GO" id="GO:0000155">
    <property type="term" value="F:phosphorelay sensor kinase activity"/>
    <property type="evidence" value="ECO:0007669"/>
    <property type="project" value="InterPro"/>
</dbReference>
<evidence type="ECO:0000256" key="10">
    <source>
        <dbReference type="ARBA" id="ARBA00023012"/>
    </source>
</evidence>
<evidence type="ECO:0000256" key="6">
    <source>
        <dbReference type="ARBA" id="ARBA00022741"/>
    </source>
</evidence>
<accession>A0A7W5C4E3</accession>
<evidence type="ECO:0000256" key="2">
    <source>
        <dbReference type="ARBA" id="ARBA00022475"/>
    </source>
</evidence>
<organism evidence="14 15">
    <name type="scientific">Paenibacillus endophyticus</name>
    <dbReference type="NCBI Taxonomy" id="1294268"/>
    <lineage>
        <taxon>Bacteria</taxon>
        <taxon>Bacillati</taxon>
        <taxon>Bacillota</taxon>
        <taxon>Bacilli</taxon>
        <taxon>Bacillales</taxon>
        <taxon>Paenibacillaceae</taxon>
        <taxon>Paenibacillus</taxon>
    </lineage>
</organism>
<evidence type="ECO:0000256" key="4">
    <source>
        <dbReference type="ARBA" id="ARBA00022679"/>
    </source>
</evidence>
<sequence length="596" mass="69565">MLRFLLNRSIKTKIVWSTVIISLIPLLILSYLFYDTNARSLERTMYRSSDQNADYMSDYLDKYFQNLSASALQVYGFQRIMNLMEHGIDYNSEEFLFLKDSLSNYYRLVESRNENIIKVMIYGKDNKLADNWSRAASYDNIRLGENTPYFDELLDLQYQHSLMFNYTDAALQQRLFVYGVTIYDPFYRTKTGTLIFFIQSKEIDKIIKTYNYEPNEIILQNRHGEPFYQTSDHYISAIDPYEPPTLPVGKEKHNLRFSENRSLLINTSFINNGNIRLSIVYPNTELEHSRKQLMNITVSAFVLVLLFIFLLSLLSQQFITKPLFLLGKAMKAVRNGNFQITVKQPTLWRDDISELTRSFNFMTDKIRTMIETEYEMQLRNKEAHIMALQMQINPHFLYNTLQTIGGKAVLMGDYEIHEMCRALGDLFRYSFYEGNMESTLRMELVHANNYLYIQQLRFENAIELEIDVQEELMDMTIIRFVLQPIIENVIVHGLVKDDQKELLIRIGAVRKAGSFVLTVQDNGPGMEPSKLESLRSDLKYKSKELFDGVSIGLKNVHERLKLVYGSAYGLEINSRFGLGTEIAIIIPDRKKEISDV</sequence>
<evidence type="ECO:0000259" key="13">
    <source>
        <dbReference type="PROSITE" id="PS50885"/>
    </source>
</evidence>
<dbReference type="Proteomes" id="UP000518605">
    <property type="component" value="Unassembled WGS sequence"/>
</dbReference>
<dbReference type="InterPro" id="IPR050640">
    <property type="entry name" value="Bact_2-comp_sensor_kinase"/>
</dbReference>
<dbReference type="CDD" id="cd06225">
    <property type="entry name" value="HAMP"/>
    <property type="match status" value="1"/>
</dbReference>
<evidence type="ECO:0000313" key="15">
    <source>
        <dbReference type="Proteomes" id="UP000518605"/>
    </source>
</evidence>
<keyword evidence="8" id="KW-0067">ATP-binding</keyword>
<keyword evidence="10" id="KW-0902">Two-component regulatory system</keyword>
<keyword evidence="2" id="KW-1003">Cell membrane</keyword>
<evidence type="ECO:0000256" key="8">
    <source>
        <dbReference type="ARBA" id="ARBA00022840"/>
    </source>
</evidence>
<proteinExistence type="predicted"/>
<dbReference type="GO" id="GO:0005886">
    <property type="term" value="C:plasma membrane"/>
    <property type="evidence" value="ECO:0007669"/>
    <property type="project" value="UniProtKB-SubCell"/>
</dbReference>
<keyword evidence="11 12" id="KW-0472">Membrane</keyword>
<dbReference type="InterPro" id="IPR003594">
    <property type="entry name" value="HATPase_dom"/>
</dbReference>
<keyword evidence="15" id="KW-1185">Reference proteome</keyword>
<feature type="transmembrane region" description="Helical" evidence="12">
    <location>
        <begin position="293"/>
        <end position="314"/>
    </location>
</feature>
<dbReference type="SUPFAM" id="SSF55874">
    <property type="entry name" value="ATPase domain of HSP90 chaperone/DNA topoisomerase II/histidine kinase"/>
    <property type="match status" value="1"/>
</dbReference>
<dbReference type="Gene3D" id="3.30.565.10">
    <property type="entry name" value="Histidine kinase-like ATPase, C-terminal domain"/>
    <property type="match status" value="1"/>
</dbReference>
<evidence type="ECO:0000256" key="11">
    <source>
        <dbReference type="ARBA" id="ARBA00023136"/>
    </source>
</evidence>
<dbReference type="PANTHER" id="PTHR34220">
    <property type="entry name" value="SENSOR HISTIDINE KINASE YPDA"/>
    <property type="match status" value="1"/>
</dbReference>
<dbReference type="SUPFAM" id="SSF158472">
    <property type="entry name" value="HAMP domain-like"/>
    <property type="match status" value="1"/>
</dbReference>
<dbReference type="RefSeq" id="WP_183559173.1">
    <property type="nucleotide sequence ID" value="NZ_CBCSLB010000004.1"/>
</dbReference>
<evidence type="ECO:0000256" key="3">
    <source>
        <dbReference type="ARBA" id="ARBA00022553"/>
    </source>
</evidence>
<keyword evidence="5 12" id="KW-0812">Transmembrane</keyword>
<dbReference type="Pfam" id="PF06580">
    <property type="entry name" value="His_kinase"/>
    <property type="match status" value="1"/>
</dbReference>
<keyword evidence="9 12" id="KW-1133">Transmembrane helix</keyword>
<dbReference type="GO" id="GO:0005524">
    <property type="term" value="F:ATP binding"/>
    <property type="evidence" value="ECO:0007669"/>
    <property type="project" value="UniProtKB-KW"/>
</dbReference>
<dbReference type="AlphaFoldDB" id="A0A7W5C4E3"/>
<dbReference type="InterPro" id="IPR010559">
    <property type="entry name" value="Sig_transdc_His_kin_internal"/>
</dbReference>
<evidence type="ECO:0000256" key="12">
    <source>
        <dbReference type="SAM" id="Phobius"/>
    </source>
</evidence>
<evidence type="ECO:0000256" key="1">
    <source>
        <dbReference type="ARBA" id="ARBA00004651"/>
    </source>
</evidence>
<comment type="subcellular location">
    <subcellularLocation>
        <location evidence="1">Cell membrane</location>
        <topology evidence="1">Multi-pass membrane protein</topology>
    </subcellularLocation>
</comment>
<keyword evidence="4" id="KW-0808">Transferase</keyword>
<feature type="transmembrane region" description="Helical" evidence="12">
    <location>
        <begin position="14"/>
        <end position="34"/>
    </location>
</feature>
<evidence type="ECO:0000256" key="7">
    <source>
        <dbReference type="ARBA" id="ARBA00022777"/>
    </source>
</evidence>
<keyword evidence="7 14" id="KW-0418">Kinase</keyword>
<dbReference type="PROSITE" id="PS50885">
    <property type="entry name" value="HAMP"/>
    <property type="match status" value="1"/>
</dbReference>
<keyword evidence="6" id="KW-0547">Nucleotide-binding</keyword>
<evidence type="ECO:0000313" key="14">
    <source>
        <dbReference type="EMBL" id="MBB3150823.1"/>
    </source>
</evidence>
<dbReference type="SMART" id="SM00304">
    <property type="entry name" value="HAMP"/>
    <property type="match status" value="1"/>
</dbReference>
<name>A0A7W5C4E3_9BACL</name>
<dbReference type="Gene3D" id="6.10.340.10">
    <property type="match status" value="1"/>
</dbReference>
<gene>
    <name evidence="14" type="ORF">FHS16_000857</name>
</gene>
<dbReference type="PANTHER" id="PTHR34220:SF11">
    <property type="entry name" value="SENSOR PROTEIN KINASE HPTS"/>
    <property type="match status" value="1"/>
</dbReference>
<dbReference type="EMBL" id="JACHXW010000002">
    <property type="protein sequence ID" value="MBB3150823.1"/>
    <property type="molecule type" value="Genomic_DNA"/>
</dbReference>